<reference evidence="2 3" key="2">
    <citation type="journal article" date="2014" name="Proc. Natl. Acad. Sci. U.S.A.">
        <title>Trajectory and genomic determinants of fungal-pathogen speciation and host adaptation.</title>
        <authorList>
            <person name="Hu X."/>
            <person name="Xiao G."/>
            <person name="Zheng P."/>
            <person name="Shang Y."/>
            <person name="Su Y."/>
            <person name="Zhang X."/>
            <person name="Liu X."/>
            <person name="Zhan S."/>
            <person name="St Leger R.J."/>
            <person name="Wang C."/>
        </authorList>
    </citation>
    <scope>GENOME REANNOTATION</scope>
    <source>
        <strain evidence="3">ARSEF 23 / ATCC MYA-3075</strain>
    </source>
</reference>
<feature type="region of interest" description="Disordered" evidence="1">
    <location>
        <begin position="247"/>
        <end position="321"/>
    </location>
</feature>
<reference evidence="2 3" key="1">
    <citation type="journal article" date="2011" name="PLoS Genet.">
        <title>Genome sequencing and comparative transcriptomics of the model entomopathogenic fungi Metarhizium anisopliae and M. acridum.</title>
        <authorList>
            <person name="Gao Q."/>
            <person name="Jin K."/>
            <person name="Ying S.H."/>
            <person name="Zhang Y."/>
            <person name="Xiao G."/>
            <person name="Shang Y."/>
            <person name="Duan Z."/>
            <person name="Hu X."/>
            <person name="Xie X.Q."/>
            <person name="Zhou G."/>
            <person name="Peng G."/>
            <person name="Luo Z."/>
            <person name="Huang W."/>
            <person name="Wang B."/>
            <person name="Fang W."/>
            <person name="Wang S."/>
            <person name="Zhong Y."/>
            <person name="Ma L.J."/>
            <person name="St Leger R.J."/>
            <person name="Zhao G.P."/>
            <person name="Pei Y."/>
            <person name="Feng M.G."/>
            <person name="Xia Y."/>
            <person name="Wang C."/>
        </authorList>
    </citation>
    <scope>NUCLEOTIDE SEQUENCE [LARGE SCALE GENOMIC DNA]</scope>
    <source>
        <strain evidence="3">ARSEF 23 / ATCC MYA-3075</strain>
    </source>
</reference>
<keyword evidence="2" id="KW-0503">Monooxygenase</keyword>
<dbReference type="Proteomes" id="UP000002498">
    <property type="component" value="Unassembled WGS sequence"/>
</dbReference>
<dbReference type="KEGG" id="maj:MAA_11436"/>
<feature type="compositionally biased region" description="Basic and acidic residues" evidence="1">
    <location>
        <begin position="255"/>
        <end position="266"/>
    </location>
</feature>
<feature type="compositionally biased region" description="Basic and acidic residues" evidence="1">
    <location>
        <begin position="486"/>
        <end position="504"/>
    </location>
</feature>
<sequence>MRYIAIGTKILENHIEFIPKKRSAEKRDTVYSKIRNLFDNLKLDWSSCTPKVEVFHGQFRTLHLMEMQPGIQLLLAALRYFPRLSLDSPLLGDDGEHIAAIIDETYVGLLCRQARELGFDNEKIRKGCQVPIEDIEGLCEAPDSTLVPRSRLFQQSSADWRGGKPTTEVFKALKRTAFLPNISAKFPRSDRPDFLCILSDILKAFFKFRSLDLDRIDGDQTESVDLIMSTPPPAAWVLQGTAAKLQQRKAKKQKIQQEVKASHNSDRTTSTPRHRRNNKAIVEARRQRHRNKDDKPLPTAQPNMVRKKKTSTEAVSESVVTGKTPTKKLQAFMITRKGRKTKLAKTPKGIMAILRQENRAPPSPRQQAPSEPGATRVHQDNIVTDFHSPNDATQFDTPDFDVPFCDPDVTEMDLAPGLEAAVSEAPGALLASDTAANLLPEQAELANFEPDIPPRASTATYLTMDIGVGTGDLGGRHEARQLTPEEQPHNEAGSSDRKQLERRPGPSIPSEPSGINEQLLTLLNEMTSHSQTRVEDGRVLHDYSQFSDPSEDEIPALPDMTDGERRSPPLDAYIDDEIS</sequence>
<evidence type="ECO:0000256" key="1">
    <source>
        <dbReference type="SAM" id="MobiDB-lite"/>
    </source>
</evidence>
<comment type="caution">
    <text evidence="2">The sequence shown here is derived from an EMBL/GenBank/DDBJ whole genome shotgun (WGS) entry which is preliminary data.</text>
</comment>
<dbReference type="GeneID" id="23632884"/>
<dbReference type="EMBL" id="ADNJ02000008">
    <property type="protein sequence ID" value="KHO10899.1"/>
    <property type="molecule type" value="Genomic_DNA"/>
</dbReference>
<dbReference type="HOGENOM" id="CLU_016429_0_0_1"/>
<organism evidence="2 3">
    <name type="scientific">Metarhizium robertsii (strain ARSEF 23 / ATCC MYA-3075)</name>
    <name type="common">Metarhizium anisopliae (strain ARSEF 23)</name>
    <dbReference type="NCBI Taxonomy" id="655844"/>
    <lineage>
        <taxon>Eukaryota</taxon>
        <taxon>Fungi</taxon>
        <taxon>Dikarya</taxon>
        <taxon>Ascomycota</taxon>
        <taxon>Pezizomycotina</taxon>
        <taxon>Sordariomycetes</taxon>
        <taxon>Hypocreomycetidae</taxon>
        <taxon>Hypocreales</taxon>
        <taxon>Clavicipitaceae</taxon>
        <taxon>Metarhizium</taxon>
    </lineage>
</organism>
<dbReference type="RefSeq" id="XP_011411732.1">
    <property type="nucleotide sequence ID" value="XM_011413430.1"/>
</dbReference>
<feature type="compositionally biased region" description="Basic and acidic residues" evidence="1">
    <location>
        <begin position="532"/>
        <end position="541"/>
    </location>
</feature>
<feature type="region of interest" description="Disordered" evidence="1">
    <location>
        <begin position="469"/>
        <end position="514"/>
    </location>
</feature>
<keyword evidence="3" id="KW-1185">Reference proteome</keyword>
<evidence type="ECO:0000313" key="2">
    <source>
        <dbReference type="EMBL" id="KHO10899.1"/>
    </source>
</evidence>
<dbReference type="AlphaFoldDB" id="A0A0B2XFV1"/>
<feature type="region of interest" description="Disordered" evidence="1">
    <location>
        <begin position="528"/>
        <end position="579"/>
    </location>
</feature>
<evidence type="ECO:0000313" key="3">
    <source>
        <dbReference type="Proteomes" id="UP000002498"/>
    </source>
</evidence>
<feature type="region of interest" description="Disordered" evidence="1">
    <location>
        <begin position="356"/>
        <end position="376"/>
    </location>
</feature>
<protein>
    <submittedName>
        <fullName evidence="2">Cyclohexanone monooxygenase</fullName>
    </submittedName>
</protein>
<feature type="compositionally biased region" description="Polar residues" evidence="1">
    <location>
        <begin position="312"/>
        <end position="321"/>
    </location>
</feature>
<dbReference type="GO" id="GO:0004497">
    <property type="term" value="F:monooxygenase activity"/>
    <property type="evidence" value="ECO:0007669"/>
    <property type="project" value="UniProtKB-KW"/>
</dbReference>
<proteinExistence type="predicted"/>
<dbReference type="OrthoDB" id="4934858at2759"/>
<keyword evidence="2" id="KW-0560">Oxidoreductase</keyword>
<name>A0A0B2XFV1_METRA</name>
<gene>
    <name evidence="2" type="ORF">MAA_11436</name>
</gene>
<accession>A0A0B2XFV1</accession>